<name>A0A075P4F9_9ALTE</name>
<evidence type="ECO:0000256" key="3">
    <source>
        <dbReference type="HAMAP-Rule" id="MF_01537"/>
    </source>
</evidence>
<evidence type="ECO:0000313" key="4">
    <source>
        <dbReference type="EMBL" id="AIF98177.1"/>
    </source>
</evidence>
<dbReference type="EMBL" id="CP008849">
    <property type="protein sequence ID" value="AIF98177.1"/>
    <property type="molecule type" value="Genomic_DNA"/>
</dbReference>
<comment type="function">
    <text evidence="3">Catalyzes the phosphorolysis of diverse nucleosides, yielding D-ribose 1-phosphate and the respective free bases. Can use uridine, adenosine, guanosine, cytidine, thymidine, inosine and xanthosine as substrates. Also catalyzes the reverse reactions.</text>
</comment>
<dbReference type="eggNOG" id="COG3123">
    <property type="taxonomic scope" value="Bacteria"/>
</dbReference>
<dbReference type="GO" id="GO:0004731">
    <property type="term" value="F:purine-nucleoside phosphorylase activity"/>
    <property type="evidence" value="ECO:0007669"/>
    <property type="project" value="UniProtKB-UniRule"/>
</dbReference>
<comment type="catalytic activity">
    <reaction evidence="3">
        <text>thymidine + phosphate = 2-deoxy-alpha-D-ribose 1-phosphate + thymine</text>
        <dbReference type="Rhea" id="RHEA:16037"/>
        <dbReference type="ChEBI" id="CHEBI:17748"/>
        <dbReference type="ChEBI" id="CHEBI:17821"/>
        <dbReference type="ChEBI" id="CHEBI:43474"/>
        <dbReference type="ChEBI" id="CHEBI:57259"/>
        <dbReference type="EC" id="2.4.2.2"/>
    </reaction>
</comment>
<dbReference type="EMBL" id="DONK01000121">
    <property type="protein sequence ID" value="HBU51265.1"/>
    <property type="molecule type" value="Genomic_DNA"/>
</dbReference>
<dbReference type="PANTHER" id="PTHR36540">
    <property type="entry name" value="PYRIMIDINE/PURINE NUCLEOSIDE PHOSPHORYLASE"/>
    <property type="match status" value="1"/>
</dbReference>
<comment type="similarity">
    <text evidence="3">Belongs to the nucleoside phosphorylase PpnP family.</text>
</comment>
<dbReference type="AlphaFoldDB" id="A0A075P4F9"/>
<dbReference type="FunFam" id="2.60.120.10:FF:000016">
    <property type="entry name" value="Pyrimidine/purine nucleoside phosphorylase"/>
    <property type="match status" value="1"/>
</dbReference>
<dbReference type="HAMAP" id="MF_01537">
    <property type="entry name" value="Nucleos_phosphorylase_PpnP"/>
    <property type="match status" value="1"/>
</dbReference>
<dbReference type="KEGG" id="aal:EP13_05360"/>
<evidence type="ECO:0000313" key="8">
    <source>
        <dbReference type="Proteomes" id="UP000263517"/>
    </source>
</evidence>
<dbReference type="Proteomes" id="UP000056090">
    <property type="component" value="Chromosome"/>
</dbReference>
<dbReference type="EC" id="2.4.2.2" evidence="3"/>
<keyword evidence="2 3" id="KW-0808">Transferase</keyword>
<dbReference type="Pfam" id="PF06865">
    <property type="entry name" value="Ppnp"/>
    <property type="match status" value="1"/>
</dbReference>
<dbReference type="Gene3D" id="2.60.120.10">
    <property type="entry name" value="Jelly Rolls"/>
    <property type="match status" value="1"/>
</dbReference>
<gene>
    <name evidence="3" type="primary">ppnP</name>
    <name evidence="5" type="ORF">DCW74_01995</name>
    <name evidence="6" type="ORF">DEB45_08385</name>
    <name evidence="4" type="ORF">EP13_05360</name>
</gene>
<evidence type="ECO:0000313" key="6">
    <source>
        <dbReference type="EMBL" id="HBU51265.1"/>
    </source>
</evidence>
<dbReference type="RefSeq" id="WP_044056368.1">
    <property type="nucleotide sequence ID" value="NZ_CAJXAX010000007.1"/>
</dbReference>
<dbReference type="Proteomes" id="UP000264779">
    <property type="component" value="Unassembled WGS sequence"/>
</dbReference>
<evidence type="ECO:0000313" key="5">
    <source>
        <dbReference type="EMBL" id="HAW74488.1"/>
    </source>
</evidence>
<comment type="catalytic activity">
    <reaction evidence="3">
        <text>guanosine + phosphate = alpha-D-ribose 1-phosphate + guanine</text>
        <dbReference type="Rhea" id="RHEA:13233"/>
        <dbReference type="ChEBI" id="CHEBI:16235"/>
        <dbReference type="ChEBI" id="CHEBI:16750"/>
        <dbReference type="ChEBI" id="CHEBI:43474"/>
        <dbReference type="ChEBI" id="CHEBI:57720"/>
        <dbReference type="EC" id="2.4.2.1"/>
    </reaction>
</comment>
<dbReference type="InterPro" id="IPR011051">
    <property type="entry name" value="RmlC_Cupin_sf"/>
</dbReference>
<dbReference type="PATRIC" id="fig|589873.4.peg.1171"/>
<evidence type="ECO:0000313" key="9">
    <source>
        <dbReference type="Proteomes" id="UP000264779"/>
    </source>
</evidence>
<comment type="catalytic activity">
    <reaction evidence="3">
        <text>cytidine + phosphate = cytosine + alpha-D-ribose 1-phosphate</text>
        <dbReference type="Rhea" id="RHEA:52540"/>
        <dbReference type="ChEBI" id="CHEBI:16040"/>
        <dbReference type="ChEBI" id="CHEBI:17562"/>
        <dbReference type="ChEBI" id="CHEBI:43474"/>
        <dbReference type="ChEBI" id="CHEBI:57720"/>
        <dbReference type="EC" id="2.4.2.2"/>
    </reaction>
</comment>
<proteinExistence type="inferred from homology"/>
<organism evidence="4 7">
    <name type="scientific">Alteromonas australica</name>
    <dbReference type="NCBI Taxonomy" id="589873"/>
    <lineage>
        <taxon>Bacteria</taxon>
        <taxon>Pseudomonadati</taxon>
        <taxon>Pseudomonadota</taxon>
        <taxon>Gammaproteobacteria</taxon>
        <taxon>Alteromonadales</taxon>
        <taxon>Alteromonadaceae</taxon>
        <taxon>Alteromonas/Salinimonas group</taxon>
        <taxon>Alteromonas</taxon>
    </lineage>
</organism>
<comment type="catalytic activity">
    <reaction evidence="3">
        <text>uridine + phosphate = alpha-D-ribose 1-phosphate + uracil</text>
        <dbReference type="Rhea" id="RHEA:24388"/>
        <dbReference type="ChEBI" id="CHEBI:16704"/>
        <dbReference type="ChEBI" id="CHEBI:17568"/>
        <dbReference type="ChEBI" id="CHEBI:43474"/>
        <dbReference type="ChEBI" id="CHEBI:57720"/>
        <dbReference type="EC" id="2.4.2.2"/>
    </reaction>
</comment>
<dbReference type="PANTHER" id="PTHR36540:SF1">
    <property type="entry name" value="PYRIMIDINE_PURINE NUCLEOSIDE PHOSPHORYLASE"/>
    <property type="match status" value="1"/>
</dbReference>
<evidence type="ECO:0000256" key="2">
    <source>
        <dbReference type="ARBA" id="ARBA00022679"/>
    </source>
</evidence>
<dbReference type="Proteomes" id="UP000263517">
    <property type="component" value="Unassembled WGS sequence"/>
</dbReference>
<comment type="catalytic activity">
    <reaction evidence="3">
        <text>inosine + phosphate = alpha-D-ribose 1-phosphate + hypoxanthine</text>
        <dbReference type="Rhea" id="RHEA:27646"/>
        <dbReference type="ChEBI" id="CHEBI:17368"/>
        <dbReference type="ChEBI" id="CHEBI:17596"/>
        <dbReference type="ChEBI" id="CHEBI:43474"/>
        <dbReference type="ChEBI" id="CHEBI:57720"/>
        <dbReference type="EC" id="2.4.2.1"/>
    </reaction>
</comment>
<accession>A0A075P4F9</accession>
<comment type="catalytic activity">
    <reaction evidence="3">
        <text>xanthosine + phosphate = alpha-D-ribose 1-phosphate + xanthine</text>
        <dbReference type="Rhea" id="RHEA:27638"/>
        <dbReference type="ChEBI" id="CHEBI:17712"/>
        <dbReference type="ChEBI" id="CHEBI:18107"/>
        <dbReference type="ChEBI" id="CHEBI:43474"/>
        <dbReference type="ChEBI" id="CHEBI:57720"/>
        <dbReference type="EC" id="2.4.2.1"/>
    </reaction>
</comment>
<dbReference type="EMBL" id="DNAN01000069">
    <property type="protein sequence ID" value="HAW74488.1"/>
    <property type="molecule type" value="Genomic_DNA"/>
</dbReference>
<keyword evidence="7" id="KW-1185">Reference proteome</keyword>
<dbReference type="GeneID" id="78254358"/>
<reference evidence="8 9" key="2">
    <citation type="journal article" date="2018" name="Nat. Biotechnol.">
        <title>A standardized bacterial taxonomy based on genome phylogeny substantially revises the tree of life.</title>
        <authorList>
            <person name="Parks D.H."/>
            <person name="Chuvochina M."/>
            <person name="Waite D.W."/>
            <person name="Rinke C."/>
            <person name="Skarshewski A."/>
            <person name="Chaumeil P.A."/>
            <person name="Hugenholtz P."/>
        </authorList>
    </citation>
    <scope>NUCLEOTIDE SEQUENCE [LARGE SCALE GENOMIC DNA]</scope>
    <source>
        <strain evidence="6">UBA11621</strain>
        <strain evidence="5">UBA11978</strain>
    </source>
</reference>
<keyword evidence="1 3" id="KW-0328">Glycosyltransferase</keyword>
<dbReference type="EC" id="2.4.2.1" evidence="3"/>
<dbReference type="SUPFAM" id="SSF51182">
    <property type="entry name" value="RmlC-like cupins"/>
    <property type="match status" value="1"/>
</dbReference>
<dbReference type="STRING" id="589873.EP12_05435"/>
<dbReference type="GO" id="GO:0016154">
    <property type="term" value="F:pyrimidine-nucleoside phosphorylase activity"/>
    <property type="evidence" value="ECO:0007669"/>
    <property type="project" value="UniProtKB-UniRule"/>
</dbReference>
<reference evidence="4 7" key="1">
    <citation type="submission" date="2014-06" db="EMBL/GenBank/DDBJ databases">
        <title>Genomes of Alteromonas australica, a world apart.</title>
        <authorList>
            <person name="Gonzaga A."/>
            <person name="Lopez-Perez M."/>
            <person name="Rodriguez-Valera F."/>
        </authorList>
    </citation>
    <scope>NUCLEOTIDE SEQUENCE [LARGE SCALE GENOMIC DNA]</scope>
    <source>
        <strain evidence="4 7">H 17</strain>
    </source>
</reference>
<evidence type="ECO:0000313" key="7">
    <source>
        <dbReference type="Proteomes" id="UP000056090"/>
    </source>
</evidence>
<sequence length="94" mass="10337">MSFSVNHYFDNKVTSIAFESAQGPCTSGVMSPGEYTFGTTQHELMKVVEGELVVKLPNSDEWTSYPAGTEFEVEANVSFDVKVSVATAYLCFYS</sequence>
<protein>
    <recommendedName>
        <fullName evidence="3">Pyrimidine/purine nucleoside phosphorylase</fullName>
        <ecNumber evidence="3">2.4.2.1</ecNumber>
        <ecNumber evidence="3">2.4.2.2</ecNumber>
    </recommendedName>
    <alternativeName>
        <fullName evidence="3">Adenosine phosphorylase</fullName>
    </alternativeName>
    <alternativeName>
        <fullName evidence="3">Cytidine phosphorylase</fullName>
    </alternativeName>
    <alternativeName>
        <fullName evidence="3">Guanosine phosphorylase</fullName>
    </alternativeName>
    <alternativeName>
        <fullName evidence="3">Inosine phosphorylase</fullName>
    </alternativeName>
    <alternativeName>
        <fullName evidence="3">Thymidine phosphorylase</fullName>
    </alternativeName>
    <alternativeName>
        <fullName evidence="3">Uridine phosphorylase</fullName>
    </alternativeName>
    <alternativeName>
        <fullName evidence="3">Xanthosine phosphorylase</fullName>
    </alternativeName>
</protein>
<dbReference type="InterPro" id="IPR009664">
    <property type="entry name" value="Ppnp"/>
</dbReference>
<dbReference type="OrthoDB" id="9793848at2"/>
<dbReference type="InterPro" id="IPR014710">
    <property type="entry name" value="RmlC-like_jellyroll"/>
</dbReference>
<dbReference type="KEGG" id="aaus:EP12_05435"/>
<comment type="catalytic activity">
    <reaction evidence="3">
        <text>adenosine + phosphate = alpha-D-ribose 1-phosphate + adenine</text>
        <dbReference type="Rhea" id="RHEA:27642"/>
        <dbReference type="ChEBI" id="CHEBI:16335"/>
        <dbReference type="ChEBI" id="CHEBI:16708"/>
        <dbReference type="ChEBI" id="CHEBI:43474"/>
        <dbReference type="ChEBI" id="CHEBI:57720"/>
        <dbReference type="EC" id="2.4.2.1"/>
    </reaction>
</comment>
<evidence type="ECO:0000256" key="1">
    <source>
        <dbReference type="ARBA" id="ARBA00022676"/>
    </source>
</evidence>
<dbReference type="GO" id="GO:0005829">
    <property type="term" value="C:cytosol"/>
    <property type="evidence" value="ECO:0007669"/>
    <property type="project" value="TreeGrafter"/>
</dbReference>
<comment type="catalytic activity">
    <reaction evidence="3">
        <text>a purine D-ribonucleoside + phosphate = a purine nucleobase + alpha-D-ribose 1-phosphate</text>
        <dbReference type="Rhea" id="RHEA:19805"/>
        <dbReference type="ChEBI" id="CHEBI:26386"/>
        <dbReference type="ChEBI" id="CHEBI:43474"/>
        <dbReference type="ChEBI" id="CHEBI:57720"/>
        <dbReference type="ChEBI" id="CHEBI:142355"/>
        <dbReference type="EC" id="2.4.2.1"/>
    </reaction>
</comment>